<organism evidence="5 6">
    <name type="scientific">Podospora pseudocomata</name>
    <dbReference type="NCBI Taxonomy" id="2093779"/>
    <lineage>
        <taxon>Eukaryota</taxon>
        <taxon>Fungi</taxon>
        <taxon>Dikarya</taxon>
        <taxon>Ascomycota</taxon>
        <taxon>Pezizomycotina</taxon>
        <taxon>Sordariomycetes</taxon>
        <taxon>Sordariomycetidae</taxon>
        <taxon>Sordariales</taxon>
        <taxon>Podosporaceae</taxon>
        <taxon>Podospora</taxon>
    </lineage>
</organism>
<feature type="domain" description="DUF7099" evidence="2">
    <location>
        <begin position="722"/>
        <end position="912"/>
    </location>
</feature>
<feature type="domain" description="DUF7101" evidence="4">
    <location>
        <begin position="326"/>
        <end position="418"/>
    </location>
</feature>
<keyword evidence="6" id="KW-1185">Reference proteome</keyword>
<dbReference type="RefSeq" id="XP_062742105.1">
    <property type="nucleotide sequence ID" value="XM_062890960.1"/>
</dbReference>
<evidence type="ECO:0000259" key="3">
    <source>
        <dbReference type="Pfam" id="PF23391"/>
    </source>
</evidence>
<evidence type="ECO:0000313" key="5">
    <source>
        <dbReference type="EMBL" id="KAK4653130.1"/>
    </source>
</evidence>
<dbReference type="GeneID" id="87910867"/>
<comment type="caution">
    <text evidence="5">The sequence shown here is derived from an EMBL/GenBank/DDBJ whole genome shotgun (WGS) entry which is preliminary data.</text>
</comment>
<feature type="region of interest" description="Disordered" evidence="1">
    <location>
        <begin position="505"/>
        <end position="529"/>
    </location>
</feature>
<dbReference type="InterPro" id="IPR055527">
    <property type="entry name" value="DUF7101"/>
</dbReference>
<sequence length="928" mass="103255">MTMASTMPSSLFLPLTNVWRALVLRSDVNDIVLELLGRFSLERMYADASDRDTYQQLVITLLSQLKSIFDIQRLTLSVDNVHTAWYLGFLVSWEVALRSVEFVLQTINESRETIWENRLLRERYLAGFLLSSLRVLTLHPKSPAIQRSRDRRERFSRIHGLLEQVFDSFPGPNSFPLAACKEITTQLHLDPDSLGLPPALASGLPNLASQLSPFPPGLQPAAIADIVPAGYSGDWLVKYLALRDVSQFVVAASIQYAASKETRELRLEHSRNAVLSALDALLLPDTLDLSHQDTAGICVEECELDALDALFARLVARQAIHHVSDREMVHNMSQVIRNIALQDTIPFMPNQRPGLYSVNCPECHIIGASQLNPTDINTPTEHGHVARQLPPKTRCIHCGEAITIAREISTVRQTWELLEPLRLDADTVSLERHLPTQFLLRPPKPQTSGFTSLEYGNTLGIGAGKLGGHEAYGSSHQPKMVLSSPVSIDPIGSLYTGLLSPQSLNHSQSPLPLHNRSKLSDHHDKLDPALLTDRPTFSHDSPIFKQLQHNTDEASSINTPRSVPVVTSAEKGKSKWRLKFTTSKKPPAGVIADSSSLSSTTLEAQKARGNHSDSPYHPETSREREIVEEYQCYSFAKLYPCSILDLAAHTCPESTCILAAIARTHLAYVIGTRDQKLTLRIVNLVQPTVSVIEYRIPSTLWAKALAIDREENYDVFALKKRTVAFFQDGFTLLASTRSSKTGLMQIFSWRFPFHEFQELAACRYLIPLHESEDNGLSAAIFRPGSDGEETLVCITTWTQFGTPILIQPQDGHRSEIKVDGSGKFTKLGTRIQCAAFSPSGRELVIINDRGYVFQVSNLNSSPIDTRRVANSKELTAKSELFAMSFVTIADEENVLVAWVDSARATGWIKKIPMTGRVSNNTPLWRGEK</sequence>
<gene>
    <name evidence="5" type="ORF">QC762_505330</name>
</gene>
<feature type="compositionally biased region" description="Basic and acidic residues" evidence="1">
    <location>
        <begin position="518"/>
        <end position="527"/>
    </location>
</feature>
<name>A0ABR0GBJ1_9PEZI</name>
<dbReference type="InterPro" id="IPR055526">
    <property type="entry name" value="DUF7100"/>
</dbReference>
<dbReference type="EMBL" id="JAFFHA010000007">
    <property type="protein sequence ID" value="KAK4653130.1"/>
    <property type="molecule type" value="Genomic_DNA"/>
</dbReference>
<dbReference type="Pfam" id="PF23392">
    <property type="entry name" value="DUF7101"/>
    <property type="match status" value="1"/>
</dbReference>
<feature type="region of interest" description="Disordered" evidence="1">
    <location>
        <begin position="587"/>
        <end position="621"/>
    </location>
</feature>
<dbReference type="Pfam" id="PF23388">
    <property type="entry name" value="DUF7099"/>
    <property type="match status" value="1"/>
</dbReference>
<evidence type="ECO:0000259" key="2">
    <source>
        <dbReference type="Pfam" id="PF23388"/>
    </source>
</evidence>
<protein>
    <submittedName>
        <fullName evidence="5">Uncharacterized protein</fullName>
    </submittedName>
</protein>
<dbReference type="Proteomes" id="UP001323405">
    <property type="component" value="Unassembled WGS sequence"/>
</dbReference>
<proteinExistence type="predicted"/>
<accession>A0ABR0GBJ1</accession>
<dbReference type="InterPro" id="IPR055525">
    <property type="entry name" value="DUF7099"/>
</dbReference>
<evidence type="ECO:0000313" key="6">
    <source>
        <dbReference type="Proteomes" id="UP001323405"/>
    </source>
</evidence>
<evidence type="ECO:0000259" key="4">
    <source>
        <dbReference type="Pfam" id="PF23392"/>
    </source>
</evidence>
<feature type="domain" description="DUF7100" evidence="3">
    <location>
        <begin position="9"/>
        <end position="287"/>
    </location>
</feature>
<dbReference type="Pfam" id="PF23391">
    <property type="entry name" value="DUF7100"/>
    <property type="match status" value="1"/>
</dbReference>
<reference evidence="5 6" key="1">
    <citation type="journal article" date="2023" name="bioRxiv">
        <title>High-quality genome assemblies of four members of thePodospora anserinaspecies complex.</title>
        <authorList>
            <person name="Ament-Velasquez S.L."/>
            <person name="Vogan A.A."/>
            <person name="Wallerman O."/>
            <person name="Hartmann F."/>
            <person name="Gautier V."/>
            <person name="Silar P."/>
            <person name="Giraud T."/>
            <person name="Johannesson H."/>
        </authorList>
    </citation>
    <scope>NUCLEOTIDE SEQUENCE [LARGE SCALE GENOMIC DNA]</scope>
    <source>
        <strain evidence="5 6">CBS 415.72m</strain>
    </source>
</reference>
<evidence type="ECO:0000256" key="1">
    <source>
        <dbReference type="SAM" id="MobiDB-lite"/>
    </source>
</evidence>
<feature type="compositionally biased region" description="Polar residues" evidence="1">
    <location>
        <begin position="593"/>
        <end position="603"/>
    </location>
</feature>
<feature type="compositionally biased region" description="Basic and acidic residues" evidence="1">
    <location>
        <begin position="610"/>
        <end position="621"/>
    </location>
</feature>